<dbReference type="InterPro" id="IPR001867">
    <property type="entry name" value="OmpR/PhoB-type_DNA-bd"/>
</dbReference>
<keyword evidence="5" id="KW-0010">Activator</keyword>
<evidence type="ECO:0000256" key="7">
    <source>
        <dbReference type="PROSITE-ProRule" id="PRU00169"/>
    </source>
</evidence>
<dbReference type="Proteomes" id="UP000310506">
    <property type="component" value="Unassembled WGS sequence"/>
</dbReference>
<feature type="domain" description="Response regulatory" evidence="9">
    <location>
        <begin position="3"/>
        <end position="115"/>
    </location>
</feature>
<dbReference type="Gene3D" id="3.40.50.2300">
    <property type="match status" value="1"/>
</dbReference>
<dbReference type="GO" id="GO:0000976">
    <property type="term" value="F:transcription cis-regulatory region binding"/>
    <property type="evidence" value="ECO:0007669"/>
    <property type="project" value="TreeGrafter"/>
</dbReference>
<dbReference type="CDD" id="cd00383">
    <property type="entry name" value="trans_reg_C"/>
    <property type="match status" value="1"/>
</dbReference>
<dbReference type="InterPro" id="IPR011006">
    <property type="entry name" value="CheY-like_superfamily"/>
</dbReference>
<proteinExistence type="predicted"/>
<feature type="DNA-binding region" description="OmpR/PhoB-type" evidence="8">
    <location>
        <begin position="126"/>
        <end position="225"/>
    </location>
</feature>
<sequence>MKRILVVEDDIELHELIKKILKNTYLVFSAYSGTEAILLQEKESFDLILLDMMLPGVTGDKLLLKIREKVNTPVIMLTAVSEKKTISELLLSGANDYITKPFDIDELLARISVQLRNNIPTKEDVSNNLFYKNIELDLTMFQLKKEKETIDLSRKEAEILKLLIQYPKKIYTKEDIYENVWKDGYYGDENTINVHISNLRKKIAKLDNQEKYIDTVWGIGIKLSE</sequence>
<evidence type="ECO:0000313" key="11">
    <source>
        <dbReference type="EMBL" id="THB60186.1"/>
    </source>
</evidence>
<dbReference type="GO" id="GO:0005829">
    <property type="term" value="C:cytosol"/>
    <property type="evidence" value="ECO:0007669"/>
    <property type="project" value="TreeGrafter"/>
</dbReference>
<dbReference type="PANTHER" id="PTHR48111">
    <property type="entry name" value="REGULATOR OF RPOS"/>
    <property type="match status" value="1"/>
</dbReference>
<dbReference type="SMART" id="SM00448">
    <property type="entry name" value="REC"/>
    <property type="match status" value="1"/>
</dbReference>
<dbReference type="OrthoDB" id="1655504at2"/>
<dbReference type="PANTHER" id="PTHR48111:SF2">
    <property type="entry name" value="RESPONSE REGULATOR SAER"/>
    <property type="match status" value="1"/>
</dbReference>
<feature type="modified residue" description="4-aspartylphosphate" evidence="7">
    <location>
        <position position="51"/>
    </location>
</feature>
<dbReference type="PROSITE" id="PS50110">
    <property type="entry name" value="RESPONSE_REGULATORY"/>
    <property type="match status" value="1"/>
</dbReference>
<dbReference type="GO" id="GO:0006355">
    <property type="term" value="P:regulation of DNA-templated transcription"/>
    <property type="evidence" value="ECO:0007669"/>
    <property type="project" value="InterPro"/>
</dbReference>
<name>A0A4S3B452_9ENTE</name>
<keyword evidence="6" id="KW-0804">Transcription</keyword>
<comment type="caution">
    <text evidence="11">The sequence shown here is derived from an EMBL/GenBank/DDBJ whole genome shotgun (WGS) entry which is preliminary data.</text>
</comment>
<keyword evidence="12" id="KW-1185">Reference proteome</keyword>
<evidence type="ECO:0000259" key="9">
    <source>
        <dbReference type="PROSITE" id="PS50110"/>
    </source>
</evidence>
<gene>
    <name evidence="11" type="ORF">ESZ54_11770</name>
</gene>
<accession>A0A4S3B452</accession>
<dbReference type="InterPro" id="IPR036388">
    <property type="entry name" value="WH-like_DNA-bd_sf"/>
</dbReference>
<dbReference type="SMART" id="SM00862">
    <property type="entry name" value="Trans_reg_C"/>
    <property type="match status" value="1"/>
</dbReference>
<dbReference type="Pfam" id="PF00486">
    <property type="entry name" value="Trans_reg_C"/>
    <property type="match status" value="1"/>
</dbReference>
<dbReference type="SUPFAM" id="SSF52172">
    <property type="entry name" value="CheY-like"/>
    <property type="match status" value="1"/>
</dbReference>
<organism evidence="11 12">
    <name type="scientific">Vagococcus silagei</name>
    <dbReference type="NCBI Taxonomy" id="2508885"/>
    <lineage>
        <taxon>Bacteria</taxon>
        <taxon>Bacillati</taxon>
        <taxon>Bacillota</taxon>
        <taxon>Bacilli</taxon>
        <taxon>Lactobacillales</taxon>
        <taxon>Enterococcaceae</taxon>
        <taxon>Vagococcus</taxon>
    </lineage>
</organism>
<keyword evidence="3" id="KW-0805">Transcription regulation</keyword>
<dbReference type="RefSeq" id="WP_136137852.1">
    <property type="nucleotide sequence ID" value="NZ_SDGV01000034.1"/>
</dbReference>
<evidence type="ECO:0000256" key="5">
    <source>
        <dbReference type="ARBA" id="ARBA00023159"/>
    </source>
</evidence>
<dbReference type="Gene3D" id="1.10.10.10">
    <property type="entry name" value="Winged helix-like DNA-binding domain superfamily/Winged helix DNA-binding domain"/>
    <property type="match status" value="1"/>
</dbReference>
<dbReference type="EMBL" id="SDGV01000034">
    <property type="protein sequence ID" value="THB60186.1"/>
    <property type="molecule type" value="Genomic_DNA"/>
</dbReference>
<evidence type="ECO:0000259" key="10">
    <source>
        <dbReference type="PROSITE" id="PS51755"/>
    </source>
</evidence>
<dbReference type="FunFam" id="1.10.10.10:FF:000018">
    <property type="entry name" value="DNA-binding response regulator ResD"/>
    <property type="match status" value="1"/>
</dbReference>
<evidence type="ECO:0000256" key="2">
    <source>
        <dbReference type="ARBA" id="ARBA00023012"/>
    </source>
</evidence>
<evidence type="ECO:0000256" key="4">
    <source>
        <dbReference type="ARBA" id="ARBA00023125"/>
    </source>
</evidence>
<dbReference type="PROSITE" id="PS51755">
    <property type="entry name" value="OMPR_PHOB"/>
    <property type="match status" value="1"/>
</dbReference>
<keyword evidence="2" id="KW-0902">Two-component regulatory system</keyword>
<dbReference type="GO" id="GO:0000156">
    <property type="term" value="F:phosphorelay response regulator activity"/>
    <property type="evidence" value="ECO:0007669"/>
    <property type="project" value="TreeGrafter"/>
</dbReference>
<feature type="domain" description="OmpR/PhoB-type" evidence="10">
    <location>
        <begin position="126"/>
        <end position="225"/>
    </location>
</feature>
<evidence type="ECO:0000256" key="1">
    <source>
        <dbReference type="ARBA" id="ARBA00022553"/>
    </source>
</evidence>
<dbReference type="InterPro" id="IPR039420">
    <property type="entry name" value="WalR-like"/>
</dbReference>
<reference evidence="11 12" key="1">
    <citation type="submission" date="2019-01" db="EMBL/GenBank/DDBJ databases">
        <title>Vagococcus silagei sp. nov. isolated from brewer's grain.</title>
        <authorList>
            <person name="Guu J.-R."/>
        </authorList>
    </citation>
    <scope>NUCLEOTIDE SEQUENCE [LARGE SCALE GENOMIC DNA]</scope>
    <source>
        <strain evidence="11 12">2B-2</strain>
    </source>
</reference>
<keyword evidence="4 8" id="KW-0238">DNA-binding</keyword>
<dbReference type="InterPro" id="IPR001789">
    <property type="entry name" value="Sig_transdc_resp-reg_receiver"/>
</dbReference>
<protein>
    <submittedName>
        <fullName evidence="11">Response regulator transcription factor</fullName>
    </submittedName>
</protein>
<dbReference type="AlphaFoldDB" id="A0A4S3B452"/>
<dbReference type="Pfam" id="PF00072">
    <property type="entry name" value="Response_reg"/>
    <property type="match status" value="1"/>
</dbReference>
<evidence type="ECO:0000256" key="3">
    <source>
        <dbReference type="ARBA" id="ARBA00023015"/>
    </source>
</evidence>
<dbReference type="GO" id="GO:0032993">
    <property type="term" value="C:protein-DNA complex"/>
    <property type="evidence" value="ECO:0007669"/>
    <property type="project" value="TreeGrafter"/>
</dbReference>
<evidence type="ECO:0000256" key="8">
    <source>
        <dbReference type="PROSITE-ProRule" id="PRU01091"/>
    </source>
</evidence>
<keyword evidence="1 7" id="KW-0597">Phosphoprotein</keyword>
<evidence type="ECO:0000313" key="12">
    <source>
        <dbReference type="Proteomes" id="UP000310506"/>
    </source>
</evidence>
<evidence type="ECO:0000256" key="6">
    <source>
        <dbReference type="ARBA" id="ARBA00023163"/>
    </source>
</evidence>